<evidence type="ECO:0000313" key="2">
    <source>
        <dbReference type="EMBL" id="MFD2263552.1"/>
    </source>
</evidence>
<dbReference type="RefSeq" id="WP_379876571.1">
    <property type="nucleotide sequence ID" value="NZ_JBHUIP010000012.1"/>
</dbReference>
<reference evidence="3" key="1">
    <citation type="journal article" date="2019" name="Int. J. Syst. Evol. Microbiol.">
        <title>The Global Catalogue of Microorganisms (GCM) 10K type strain sequencing project: providing services to taxonomists for standard genome sequencing and annotation.</title>
        <authorList>
            <consortium name="The Broad Institute Genomics Platform"/>
            <consortium name="The Broad Institute Genome Sequencing Center for Infectious Disease"/>
            <person name="Wu L."/>
            <person name="Ma J."/>
        </authorList>
    </citation>
    <scope>NUCLEOTIDE SEQUENCE [LARGE SCALE GENOMIC DNA]</scope>
    <source>
        <strain evidence="3">CGMCC 1.19062</strain>
    </source>
</reference>
<dbReference type="Pfam" id="PF02082">
    <property type="entry name" value="Rrf2"/>
    <property type="match status" value="1"/>
</dbReference>
<dbReference type="SUPFAM" id="SSF46785">
    <property type="entry name" value="Winged helix' DNA-binding domain"/>
    <property type="match status" value="1"/>
</dbReference>
<evidence type="ECO:0000313" key="3">
    <source>
        <dbReference type="Proteomes" id="UP001597295"/>
    </source>
</evidence>
<feature type="compositionally biased region" description="Polar residues" evidence="1">
    <location>
        <begin position="158"/>
        <end position="167"/>
    </location>
</feature>
<sequence length="167" mass="17522">MILVSKLADYAVVLATRLAVVQGEASLSAQSLADATRLPAATVAKVLKALAKAEIVIGARGATGGYRLARPPRDITVADLVAAIDGPLLLTECSGSAGEDHGNCEHQPYCGTKLHWGRINTAVSTALAAVTLQDMMSVPDFMAVPSKNDETKKENKKPQQTALSERV</sequence>
<gene>
    <name evidence="2" type="ORF">ACFSM5_11685</name>
</gene>
<dbReference type="Gene3D" id="1.10.10.10">
    <property type="entry name" value="Winged helix-like DNA-binding domain superfamily/Winged helix DNA-binding domain"/>
    <property type="match status" value="1"/>
</dbReference>
<organism evidence="2 3">
    <name type="scientific">Lacibacterium aquatile</name>
    <dbReference type="NCBI Taxonomy" id="1168082"/>
    <lineage>
        <taxon>Bacteria</taxon>
        <taxon>Pseudomonadati</taxon>
        <taxon>Pseudomonadota</taxon>
        <taxon>Alphaproteobacteria</taxon>
        <taxon>Rhodospirillales</taxon>
        <taxon>Rhodospirillaceae</taxon>
    </lineage>
</organism>
<feature type="compositionally biased region" description="Basic and acidic residues" evidence="1">
    <location>
        <begin position="147"/>
        <end position="157"/>
    </location>
</feature>
<dbReference type="InterPro" id="IPR000944">
    <property type="entry name" value="Tscrpt_reg_Rrf2"/>
</dbReference>
<dbReference type="PROSITE" id="PS51197">
    <property type="entry name" value="HTH_RRF2_2"/>
    <property type="match status" value="1"/>
</dbReference>
<proteinExistence type="predicted"/>
<dbReference type="EMBL" id="JBHUIP010000012">
    <property type="protein sequence ID" value="MFD2263552.1"/>
    <property type="molecule type" value="Genomic_DNA"/>
</dbReference>
<keyword evidence="3" id="KW-1185">Reference proteome</keyword>
<dbReference type="NCBIfam" id="TIGR00738">
    <property type="entry name" value="rrf2_super"/>
    <property type="match status" value="1"/>
</dbReference>
<name>A0ABW5DR74_9PROT</name>
<comment type="caution">
    <text evidence="2">The sequence shown here is derived from an EMBL/GenBank/DDBJ whole genome shotgun (WGS) entry which is preliminary data.</text>
</comment>
<dbReference type="InterPro" id="IPR014290">
    <property type="entry name" value="SUF_FeS_clus_asmbl_reg"/>
</dbReference>
<evidence type="ECO:0000256" key="1">
    <source>
        <dbReference type="SAM" id="MobiDB-lite"/>
    </source>
</evidence>
<dbReference type="InterPro" id="IPR036390">
    <property type="entry name" value="WH_DNA-bd_sf"/>
</dbReference>
<accession>A0ABW5DR74</accession>
<dbReference type="Proteomes" id="UP001597295">
    <property type="component" value="Unassembled WGS sequence"/>
</dbReference>
<dbReference type="InterPro" id="IPR036388">
    <property type="entry name" value="WH-like_DNA-bd_sf"/>
</dbReference>
<protein>
    <submittedName>
        <fullName evidence="2">SUF system Fe-S cluster assembly regulator</fullName>
    </submittedName>
</protein>
<feature type="region of interest" description="Disordered" evidence="1">
    <location>
        <begin position="143"/>
        <end position="167"/>
    </location>
</feature>
<dbReference type="NCBIfam" id="TIGR02944">
    <property type="entry name" value="suf_reg_Xantho"/>
    <property type="match status" value="1"/>
</dbReference>
<dbReference type="PANTHER" id="PTHR33221:SF2">
    <property type="entry name" value="TRANSCRIPTIONAL REGULATOR"/>
    <property type="match status" value="1"/>
</dbReference>
<dbReference type="PANTHER" id="PTHR33221">
    <property type="entry name" value="WINGED HELIX-TURN-HELIX TRANSCRIPTIONAL REGULATOR, RRF2 FAMILY"/>
    <property type="match status" value="1"/>
</dbReference>